<protein>
    <recommendedName>
        <fullName evidence="12">DNA 3'-5' helicase</fullName>
        <ecNumber evidence="12">5.6.2.4</ecNumber>
    </recommendedName>
</protein>
<dbReference type="PANTHER" id="PTHR11070:SF67">
    <property type="entry name" value="DNA 3'-5' HELICASE"/>
    <property type="match status" value="1"/>
</dbReference>
<dbReference type="GO" id="GO:0000725">
    <property type="term" value="P:recombinational repair"/>
    <property type="evidence" value="ECO:0007669"/>
    <property type="project" value="TreeGrafter"/>
</dbReference>
<dbReference type="InterPro" id="IPR014016">
    <property type="entry name" value="UvrD-like_ATP-bd"/>
</dbReference>
<evidence type="ECO:0000256" key="9">
    <source>
        <dbReference type="ARBA" id="ARBA00023204"/>
    </source>
</evidence>
<gene>
    <name evidence="17" type="ORF">HMPREF0645_0693</name>
</gene>
<dbReference type="Gene3D" id="3.40.50.300">
    <property type="entry name" value="P-loop containing nucleotide triphosphate hydrolases"/>
    <property type="match status" value="3"/>
</dbReference>
<sequence>MTPNNKPLTVYKASAGSGKTFTLAVEYIKLLVQEPQNYRYILAVTFTNKATEEMKRRILGQLYGIANALPDSESYMDALHKAFPAMADRAIRERVKEALGLILHHYHEFRVETIDSFFQRILHNLSRELGLTANLQVGLNDFEVESQAVDNIIDNIQQDNDPLLAWLMDFIKEKVNDEKNWNVIGPIKEFGKNIFKEFYKDHQKELRRIMNDPGFFKAYNAKLRSMKTEAYQVMADFAKAYQDLAGKHGLEDAHFNRGSQNAPGYFAKLASGDFLDDKFPSKTMLKAIEDHTSMVKKSDLNTPEGQIIVSEVGVLLDRAEKERKKQCAVINSVDLTLRNLYELRLLGRIEQEVSTINTANNNYLLSNTQKLLNDLIDKQDSPFIYEKTGAQLRYIMIDEFQDTSTVQWNNFKVLLDDCMAHNNGSLIVGDVKQSIYRWRNGDWRLLQNLTPENDNRILIKPLDTNYRSKQNIIRFNNAFFKIAAQTTSDDALAALQALDAPPQLLREALDIRQAYDDVVQKVSPKHQTEDASRAGSVTIKLLPRDNYEAQVIEEVSRILEHLLEAGIPPKKIAILVRKNNHIQLLANYFQQNPITVNGEAQMVRMVSDEAFRLDASLAVCTLVRAMHLLTHPDDKLAAAALVKAYHKIGHDGEETDDSQLFVGNDNLLTLLPEEMTEHWDELLSTPLIDMAEQLYRIFRLDRLDGQSAYVCAFFDHLSLFMRNHVASVEEFIEEWENSISGKAIHSDEVNGIRLLTVHKSKGLEFDNVIIPYCDWDLEMQGEVLWMMPPSEPFSQLPVVPVNLYAKRLQRSIYNIDYQSEHLKNYVDNLNMLYVAFTRAGSNLFVIGRNQAPQFPSLLIRQVIDHCQAESDGKAEDKTQDPEVEPALMMPKHTVEDDEDDITTFRIGRLCVDEETHKEQTRNVFEQTEEGIRTAIRNYEAKACFRQSNDSADFVTPDEEMERLEKRQSYIQTGNILHTLLASIRNVDDIDRAIDQLEFDGVLYDKPMNREELRRMITERMQTQQVADWFAPTGQVFNECTILSYDSHLDRVRENRPDRVIWNGKEMVVIDFKTGREHEEHHVQVRNYMDLLRGMGYASVSGYLWYIRTNRVVSVK</sequence>
<dbReference type="eggNOG" id="COG1074">
    <property type="taxonomic scope" value="Bacteria"/>
</dbReference>
<dbReference type="Pfam" id="PF00580">
    <property type="entry name" value="UvrD-helicase"/>
    <property type="match status" value="1"/>
</dbReference>
<dbReference type="InterPro" id="IPR014017">
    <property type="entry name" value="DNA_helicase_UvrD-like_C"/>
</dbReference>
<evidence type="ECO:0000256" key="8">
    <source>
        <dbReference type="ARBA" id="ARBA00023125"/>
    </source>
</evidence>
<evidence type="ECO:0000256" key="13">
    <source>
        <dbReference type="ARBA" id="ARBA00048988"/>
    </source>
</evidence>
<reference evidence="17 18" key="1">
    <citation type="submission" date="2009-10" db="EMBL/GenBank/DDBJ databases">
        <authorList>
            <person name="Qin X."/>
            <person name="Bachman B."/>
            <person name="Battles P."/>
            <person name="Bell A."/>
            <person name="Bess C."/>
            <person name="Bickham C."/>
            <person name="Chaboub L."/>
            <person name="Chen D."/>
            <person name="Coyle M."/>
            <person name="Deiros D.R."/>
            <person name="Dinh H."/>
            <person name="Forbes L."/>
            <person name="Fowler G."/>
            <person name="Francisco L."/>
            <person name="Fu Q."/>
            <person name="Gubbala S."/>
            <person name="Hale W."/>
            <person name="Han Y."/>
            <person name="Hemphill L."/>
            <person name="Highlander S.K."/>
            <person name="Hirani K."/>
            <person name="Hogues M."/>
            <person name="Jackson L."/>
            <person name="Jakkamsetti A."/>
            <person name="Javaid M."/>
            <person name="Jiang H."/>
            <person name="Korchina V."/>
            <person name="Kovar C."/>
            <person name="Lara F."/>
            <person name="Lee S."/>
            <person name="Mata R."/>
            <person name="Mathew T."/>
            <person name="Moen C."/>
            <person name="Morales K."/>
            <person name="Munidasa M."/>
            <person name="Nazareth L."/>
            <person name="Ngo R."/>
            <person name="Nguyen L."/>
            <person name="Okwuonu G."/>
            <person name="Ongeri F."/>
            <person name="Patil S."/>
            <person name="Petrosino J."/>
            <person name="Pham C."/>
            <person name="Pham P."/>
            <person name="Pu L.-L."/>
            <person name="Puazo M."/>
            <person name="Raj R."/>
            <person name="Reid J."/>
            <person name="Rouhana J."/>
            <person name="Saada N."/>
            <person name="Shang Y."/>
            <person name="Simmons D."/>
            <person name="Thornton R."/>
            <person name="Warren J."/>
            <person name="Weissenberger G."/>
            <person name="Zhang J."/>
            <person name="Zhang L."/>
            <person name="Zhou C."/>
            <person name="Zhu D."/>
            <person name="Muzny D."/>
            <person name="Worley K."/>
            <person name="Gibbs R."/>
        </authorList>
    </citation>
    <scope>NUCLEOTIDE SEQUENCE [LARGE SCALE GENOMIC DNA]</scope>
    <source>
        <strain evidence="17 18">DSM 17361</strain>
    </source>
</reference>
<evidence type="ECO:0000256" key="1">
    <source>
        <dbReference type="ARBA" id="ARBA00022722"/>
    </source>
</evidence>
<keyword evidence="2 14" id="KW-0547">Nucleotide-binding</keyword>
<evidence type="ECO:0000256" key="11">
    <source>
        <dbReference type="ARBA" id="ARBA00034617"/>
    </source>
</evidence>
<dbReference type="PROSITE" id="PS51217">
    <property type="entry name" value="UVRD_HELICASE_CTER"/>
    <property type="match status" value="1"/>
</dbReference>
<dbReference type="PANTHER" id="PTHR11070">
    <property type="entry name" value="UVRD / RECB / PCRA DNA HELICASE FAMILY MEMBER"/>
    <property type="match status" value="1"/>
</dbReference>
<evidence type="ECO:0000256" key="14">
    <source>
        <dbReference type="PROSITE-ProRule" id="PRU00560"/>
    </source>
</evidence>
<comment type="catalytic activity">
    <reaction evidence="11">
        <text>Couples ATP hydrolysis with the unwinding of duplex DNA by translocating in the 3'-5' direction.</text>
        <dbReference type="EC" id="5.6.2.4"/>
    </reaction>
</comment>
<evidence type="ECO:0000313" key="18">
    <source>
        <dbReference type="Proteomes" id="UP000003160"/>
    </source>
</evidence>
<dbReference type="Gene3D" id="1.10.3170.10">
    <property type="entry name" value="Recbcd, chain B, domain 2"/>
    <property type="match status" value="1"/>
</dbReference>
<keyword evidence="9" id="KW-0234">DNA repair</keyword>
<keyword evidence="18" id="KW-1185">Reference proteome</keyword>
<dbReference type="GO" id="GO:0005829">
    <property type="term" value="C:cytosol"/>
    <property type="evidence" value="ECO:0007669"/>
    <property type="project" value="TreeGrafter"/>
</dbReference>
<feature type="domain" description="UvrD-like helicase C-terminal" evidence="16">
    <location>
        <begin position="508"/>
        <end position="762"/>
    </location>
</feature>
<dbReference type="EC" id="5.6.2.4" evidence="12"/>
<dbReference type="GO" id="GO:0043138">
    <property type="term" value="F:3'-5' DNA helicase activity"/>
    <property type="evidence" value="ECO:0007669"/>
    <property type="project" value="UniProtKB-EC"/>
</dbReference>
<dbReference type="Pfam" id="PF13361">
    <property type="entry name" value="UvrD_C"/>
    <property type="match status" value="2"/>
</dbReference>
<dbReference type="GO" id="GO:0005524">
    <property type="term" value="F:ATP binding"/>
    <property type="evidence" value="ECO:0007669"/>
    <property type="project" value="UniProtKB-UniRule"/>
</dbReference>
<feature type="domain" description="UvrD-like helicase ATP-binding" evidence="15">
    <location>
        <begin position="1"/>
        <end position="469"/>
    </location>
</feature>
<keyword evidence="10" id="KW-0413">Isomerase</keyword>
<proteinExistence type="predicted"/>
<feature type="binding site" evidence="14">
    <location>
        <begin position="13"/>
        <end position="20"/>
    </location>
    <ligand>
        <name>ATP</name>
        <dbReference type="ChEBI" id="CHEBI:30616"/>
    </ligand>
</feature>
<dbReference type="AlphaFoldDB" id="D1PUQ8"/>
<keyword evidence="3" id="KW-0227">DNA damage</keyword>
<name>D1PUQ8_9BACT</name>
<evidence type="ECO:0000256" key="12">
    <source>
        <dbReference type="ARBA" id="ARBA00034808"/>
    </source>
</evidence>
<dbReference type="Pfam" id="PF12705">
    <property type="entry name" value="PDDEXK_1"/>
    <property type="match status" value="1"/>
</dbReference>
<evidence type="ECO:0000313" key="17">
    <source>
        <dbReference type="EMBL" id="EFA44897.1"/>
    </source>
</evidence>
<comment type="caution">
    <text evidence="17">The sequence shown here is derived from an EMBL/GenBank/DDBJ whole genome shotgun (WGS) entry which is preliminary data.</text>
</comment>
<dbReference type="Gene3D" id="3.90.320.10">
    <property type="match status" value="1"/>
</dbReference>
<evidence type="ECO:0000256" key="6">
    <source>
        <dbReference type="ARBA" id="ARBA00022839"/>
    </source>
</evidence>
<keyword evidence="1" id="KW-0540">Nuclease</keyword>
<comment type="catalytic activity">
    <reaction evidence="13">
        <text>ATP + H2O = ADP + phosphate + H(+)</text>
        <dbReference type="Rhea" id="RHEA:13065"/>
        <dbReference type="ChEBI" id="CHEBI:15377"/>
        <dbReference type="ChEBI" id="CHEBI:15378"/>
        <dbReference type="ChEBI" id="CHEBI:30616"/>
        <dbReference type="ChEBI" id="CHEBI:43474"/>
        <dbReference type="ChEBI" id="CHEBI:456216"/>
        <dbReference type="EC" id="5.6.2.4"/>
    </reaction>
</comment>
<keyword evidence="4 14" id="KW-0378">Hydrolase</keyword>
<keyword evidence="5 14" id="KW-0347">Helicase</keyword>
<evidence type="ECO:0000256" key="4">
    <source>
        <dbReference type="ARBA" id="ARBA00022801"/>
    </source>
</evidence>
<dbReference type="InterPro" id="IPR027417">
    <property type="entry name" value="P-loop_NTPase"/>
</dbReference>
<accession>D1PUQ8</accession>
<evidence type="ECO:0000259" key="16">
    <source>
        <dbReference type="PROSITE" id="PS51217"/>
    </source>
</evidence>
<dbReference type="GO" id="GO:0004527">
    <property type="term" value="F:exonuclease activity"/>
    <property type="evidence" value="ECO:0007669"/>
    <property type="project" value="UniProtKB-KW"/>
</dbReference>
<keyword evidence="8" id="KW-0238">DNA-binding</keyword>
<dbReference type="Proteomes" id="UP000003160">
    <property type="component" value="Unassembled WGS sequence"/>
</dbReference>
<dbReference type="InterPro" id="IPR000212">
    <property type="entry name" value="DNA_helicase_UvrD/REP"/>
</dbReference>
<evidence type="ECO:0000256" key="3">
    <source>
        <dbReference type="ARBA" id="ARBA00022763"/>
    </source>
</evidence>
<evidence type="ECO:0000256" key="7">
    <source>
        <dbReference type="ARBA" id="ARBA00022840"/>
    </source>
</evidence>
<dbReference type="GO" id="GO:0016887">
    <property type="term" value="F:ATP hydrolysis activity"/>
    <property type="evidence" value="ECO:0007669"/>
    <property type="project" value="RHEA"/>
</dbReference>
<evidence type="ECO:0000256" key="2">
    <source>
        <dbReference type="ARBA" id="ARBA00022741"/>
    </source>
</evidence>
<dbReference type="InterPro" id="IPR038726">
    <property type="entry name" value="PDDEXK_AddAB-type"/>
</dbReference>
<evidence type="ECO:0000259" key="15">
    <source>
        <dbReference type="PROSITE" id="PS51198"/>
    </source>
</evidence>
<dbReference type="EMBL" id="ACKS01000031">
    <property type="protein sequence ID" value="EFA44897.1"/>
    <property type="molecule type" value="Genomic_DNA"/>
</dbReference>
<keyword evidence="7 14" id="KW-0067">ATP-binding</keyword>
<keyword evidence="6" id="KW-0269">Exonuclease</keyword>
<organism evidence="17 18">
    <name type="scientific">Hallella bergensis DSM 17361</name>
    <dbReference type="NCBI Taxonomy" id="585502"/>
    <lineage>
        <taxon>Bacteria</taxon>
        <taxon>Pseudomonadati</taxon>
        <taxon>Bacteroidota</taxon>
        <taxon>Bacteroidia</taxon>
        <taxon>Bacteroidales</taxon>
        <taxon>Prevotellaceae</taxon>
        <taxon>Hallella</taxon>
    </lineage>
</organism>
<dbReference type="GO" id="GO:0003677">
    <property type="term" value="F:DNA binding"/>
    <property type="evidence" value="ECO:0007669"/>
    <property type="project" value="UniProtKB-KW"/>
</dbReference>
<dbReference type="OrthoDB" id="9810135at2"/>
<dbReference type="PROSITE" id="PS51198">
    <property type="entry name" value="UVRD_HELICASE_ATP_BIND"/>
    <property type="match status" value="1"/>
</dbReference>
<dbReference type="InterPro" id="IPR011604">
    <property type="entry name" value="PDDEXK-like_dom_sf"/>
</dbReference>
<evidence type="ECO:0000256" key="5">
    <source>
        <dbReference type="ARBA" id="ARBA00022806"/>
    </source>
</evidence>
<dbReference type="SUPFAM" id="SSF52540">
    <property type="entry name" value="P-loop containing nucleoside triphosphate hydrolases"/>
    <property type="match status" value="1"/>
</dbReference>
<evidence type="ECO:0000256" key="10">
    <source>
        <dbReference type="ARBA" id="ARBA00023235"/>
    </source>
</evidence>
<dbReference type="HOGENOM" id="CLU_010638_0_0_10"/>